<evidence type="ECO:0000259" key="2">
    <source>
        <dbReference type="PROSITE" id="PS51910"/>
    </source>
</evidence>
<feature type="chain" id="PRO_5004084725" evidence="1">
    <location>
        <begin position="31"/>
        <end position="351"/>
    </location>
</feature>
<dbReference type="EMBL" id="KB707616">
    <property type="protein sequence ID" value="EMR61442.1"/>
    <property type="molecule type" value="Genomic_DNA"/>
</dbReference>
<dbReference type="eggNOG" id="ENOG502S094">
    <property type="taxonomic scope" value="Eukaryota"/>
</dbReference>
<dbReference type="PROSITE" id="PS51910">
    <property type="entry name" value="GH18_2"/>
    <property type="match status" value="1"/>
</dbReference>
<dbReference type="PANTHER" id="PTHR45708">
    <property type="entry name" value="ENDOCHITINASE"/>
    <property type="match status" value="1"/>
</dbReference>
<keyword evidence="4" id="KW-1185">Reference proteome</keyword>
<dbReference type="Gene3D" id="3.20.20.80">
    <property type="entry name" value="Glycosidases"/>
    <property type="match status" value="1"/>
</dbReference>
<dbReference type="PANTHER" id="PTHR45708:SF60">
    <property type="entry name" value="III CHITINASE, PUTATIVE (AFU_ORTHOLOGUE AFUA_5G03850)-RELATED"/>
    <property type="match status" value="1"/>
</dbReference>
<dbReference type="OMA" id="YTLWNET"/>
<evidence type="ECO:0000256" key="1">
    <source>
        <dbReference type="SAM" id="SignalP"/>
    </source>
</evidence>
<dbReference type="OrthoDB" id="3012298at2759"/>
<reference evidence="4" key="1">
    <citation type="journal article" date="2013" name="Genome Announc.">
        <title>Draft genome sequence of the grapevine dieback fungus Eutypa lata UCR-EL1.</title>
        <authorList>
            <person name="Blanco-Ulate B."/>
            <person name="Rolshausen P.E."/>
            <person name="Cantu D."/>
        </authorList>
    </citation>
    <scope>NUCLEOTIDE SEQUENCE [LARGE SCALE GENOMIC DNA]</scope>
    <source>
        <strain evidence="4">UCR-EL1</strain>
    </source>
</reference>
<sequence>MLAYNLTGQLARLFPLLAALLLITSCYAQAADHRVVVYYQTTHYNGSTTNEVSLLPLVEAESAVSATHVLIGAIHIVDEADGWVRLNDYTPDNAIFDHVWTDAAALQAAGVTVMAMVGGAAAGSWSRLEQDFGTYYGHLRDFIGTYNLQGLDLDVEQSTSLESIVQLIDQLKADFGDGFVISLAPVASALTEGGGNLSGFNYFDLEAQRGSSIAFYNGQFYYGWGDASSAADYEDIIDDGFPAEKVVMGQLTNPANGNGYVDFDAVLPVLQELTAENPGFGGVAGWEYFNSLPGGDSAPYQWASWMADAIASGARSITQEISKTEKVRRAVRRDYRLFRREAKKFYNNYIA</sequence>
<proteinExistence type="predicted"/>
<organism evidence="3 4">
    <name type="scientific">Eutypa lata (strain UCR-EL1)</name>
    <name type="common">Grapevine dieback disease fungus</name>
    <name type="synonym">Eutypa armeniacae</name>
    <dbReference type="NCBI Taxonomy" id="1287681"/>
    <lineage>
        <taxon>Eukaryota</taxon>
        <taxon>Fungi</taxon>
        <taxon>Dikarya</taxon>
        <taxon>Ascomycota</taxon>
        <taxon>Pezizomycotina</taxon>
        <taxon>Sordariomycetes</taxon>
        <taxon>Xylariomycetidae</taxon>
        <taxon>Xylariales</taxon>
        <taxon>Diatrypaceae</taxon>
        <taxon>Eutypa</taxon>
    </lineage>
</organism>
<dbReference type="InterPro" id="IPR050542">
    <property type="entry name" value="Glycosyl_Hydrlase18_Chitinase"/>
</dbReference>
<dbReference type="KEGG" id="ela:UCREL1_11621"/>
<feature type="domain" description="GH18" evidence="2">
    <location>
        <begin position="33"/>
        <end position="313"/>
    </location>
</feature>
<dbReference type="GO" id="GO:0004568">
    <property type="term" value="F:chitinase activity"/>
    <property type="evidence" value="ECO:0007669"/>
    <property type="project" value="TreeGrafter"/>
</dbReference>
<dbReference type="GO" id="GO:0005975">
    <property type="term" value="P:carbohydrate metabolic process"/>
    <property type="evidence" value="ECO:0007669"/>
    <property type="project" value="InterPro"/>
</dbReference>
<accession>M7SBA4</accession>
<gene>
    <name evidence="3" type="ORF">UCREL1_11621</name>
</gene>
<protein>
    <submittedName>
        <fullName evidence="3">Putative chitinase 3 protein</fullName>
    </submittedName>
</protein>
<keyword evidence="1" id="KW-0732">Signal</keyword>
<dbReference type="SUPFAM" id="SSF51445">
    <property type="entry name" value="(Trans)glycosidases"/>
    <property type="match status" value="1"/>
</dbReference>
<dbReference type="Proteomes" id="UP000012174">
    <property type="component" value="Unassembled WGS sequence"/>
</dbReference>
<feature type="signal peptide" evidence="1">
    <location>
        <begin position="1"/>
        <end position="30"/>
    </location>
</feature>
<dbReference type="InterPro" id="IPR001223">
    <property type="entry name" value="Glyco_hydro18_cat"/>
</dbReference>
<dbReference type="AlphaFoldDB" id="M7SBA4"/>
<dbReference type="HOGENOM" id="CLU_060983_1_0_1"/>
<dbReference type="InterPro" id="IPR017853">
    <property type="entry name" value="GH"/>
</dbReference>
<evidence type="ECO:0000313" key="3">
    <source>
        <dbReference type="EMBL" id="EMR61442.1"/>
    </source>
</evidence>
<name>M7SBA4_EUTLA</name>
<evidence type="ECO:0000313" key="4">
    <source>
        <dbReference type="Proteomes" id="UP000012174"/>
    </source>
</evidence>
<dbReference type="GO" id="GO:0005576">
    <property type="term" value="C:extracellular region"/>
    <property type="evidence" value="ECO:0007669"/>
    <property type="project" value="TreeGrafter"/>
</dbReference>